<keyword evidence="4" id="KW-0378">Hydrolase</keyword>
<dbReference type="PROSITE" id="PS00523">
    <property type="entry name" value="SULFATASE_1"/>
    <property type="match status" value="1"/>
</dbReference>
<dbReference type="PANTHER" id="PTHR42693">
    <property type="entry name" value="ARYLSULFATASE FAMILY MEMBER"/>
    <property type="match status" value="1"/>
</dbReference>
<keyword evidence="6" id="KW-1133">Transmembrane helix</keyword>
<keyword evidence="6" id="KW-0472">Membrane</keyword>
<keyword evidence="5" id="KW-0106">Calcium</keyword>
<dbReference type="Pfam" id="PF00884">
    <property type="entry name" value="Sulfatase"/>
    <property type="match status" value="1"/>
</dbReference>
<reference evidence="8" key="2">
    <citation type="submission" date="2025-09" db="UniProtKB">
        <authorList>
            <consortium name="Ensembl"/>
        </authorList>
    </citation>
    <scope>IDENTIFICATION</scope>
</reference>
<dbReference type="InterPro" id="IPR017850">
    <property type="entry name" value="Alkaline_phosphatase_core_sf"/>
</dbReference>
<keyword evidence="3" id="KW-0479">Metal-binding</keyword>
<evidence type="ECO:0000256" key="6">
    <source>
        <dbReference type="SAM" id="Phobius"/>
    </source>
</evidence>
<dbReference type="GO" id="GO:0004065">
    <property type="term" value="F:arylsulfatase activity"/>
    <property type="evidence" value="ECO:0007669"/>
    <property type="project" value="TreeGrafter"/>
</dbReference>
<reference evidence="8" key="1">
    <citation type="submission" date="2025-08" db="UniProtKB">
        <authorList>
            <consortium name="Ensembl"/>
        </authorList>
    </citation>
    <scope>IDENTIFICATION</scope>
</reference>
<evidence type="ECO:0000313" key="9">
    <source>
        <dbReference type="Proteomes" id="UP000694403"/>
    </source>
</evidence>
<evidence type="ECO:0000256" key="3">
    <source>
        <dbReference type="ARBA" id="ARBA00022723"/>
    </source>
</evidence>
<evidence type="ECO:0000256" key="4">
    <source>
        <dbReference type="ARBA" id="ARBA00022801"/>
    </source>
</evidence>
<dbReference type="InterPro" id="IPR000917">
    <property type="entry name" value="Sulfatase_N"/>
</dbReference>
<dbReference type="SUPFAM" id="SSF53649">
    <property type="entry name" value="Alkaline phosphatase-like"/>
    <property type="match status" value="1"/>
</dbReference>
<dbReference type="InterPro" id="IPR050738">
    <property type="entry name" value="Sulfatase"/>
</dbReference>
<dbReference type="FunFam" id="3.40.720.10:FF:000233">
    <property type="entry name" value="Predicted protein"/>
    <property type="match status" value="1"/>
</dbReference>
<comment type="similarity">
    <text evidence="2">Belongs to the sulfatase family.</text>
</comment>
<evidence type="ECO:0000313" key="8">
    <source>
        <dbReference type="Ensembl" id="ENSCSRP00000007442.1"/>
    </source>
</evidence>
<feature type="domain" description="Sulfatase N-terminal" evidence="7">
    <location>
        <begin position="20"/>
        <end position="155"/>
    </location>
</feature>
<evidence type="ECO:0000256" key="2">
    <source>
        <dbReference type="ARBA" id="ARBA00008779"/>
    </source>
</evidence>
<sequence length="255" mass="28727">MFPLNKSFLLIFEFQDASKPNILLMMADDLGLGDVGCYGNDTLRTPNIDRLAKEGLKLTQHIAAAPLCTPSRAAFLTGRYPIRSGMGSSTTQRVLFWTGGSGGLPPNETTFARILQQRGYTTALIGKWHQGLNCESHSDHCHHPLNHGFDYFYGMPFTLVNECQGTENRRLNASVQAKYWLYSQIIALTVLTLLIGKLTSLFPIKWKAIICFALYGFVKYWNCILMRNHDITEQPMKLEKATSNVLKEAVSFIER</sequence>
<organism evidence="8 9">
    <name type="scientific">Chelydra serpentina</name>
    <name type="common">Snapping turtle</name>
    <name type="synonym">Testudo serpentina</name>
    <dbReference type="NCBI Taxonomy" id="8475"/>
    <lineage>
        <taxon>Eukaryota</taxon>
        <taxon>Metazoa</taxon>
        <taxon>Chordata</taxon>
        <taxon>Craniata</taxon>
        <taxon>Vertebrata</taxon>
        <taxon>Euteleostomi</taxon>
        <taxon>Archelosauria</taxon>
        <taxon>Testudinata</taxon>
        <taxon>Testudines</taxon>
        <taxon>Cryptodira</taxon>
        <taxon>Durocryptodira</taxon>
        <taxon>Americhelydia</taxon>
        <taxon>Chelydroidea</taxon>
        <taxon>Chelydridae</taxon>
        <taxon>Chelydra</taxon>
    </lineage>
</organism>
<accession>A0A8C3S462</accession>
<keyword evidence="9" id="KW-1185">Reference proteome</keyword>
<proteinExistence type="inferred from homology"/>
<dbReference type="PANTHER" id="PTHR42693:SF5">
    <property type="entry name" value="ARYLSULFATASE D"/>
    <property type="match status" value="1"/>
</dbReference>
<dbReference type="Ensembl" id="ENSCSRT00000007677.1">
    <property type="protein sequence ID" value="ENSCSRP00000007442.1"/>
    <property type="gene ID" value="ENSCSRG00000005476.1"/>
</dbReference>
<protein>
    <recommendedName>
        <fullName evidence="7">Sulfatase N-terminal domain-containing protein</fullName>
    </recommendedName>
</protein>
<dbReference type="InterPro" id="IPR024607">
    <property type="entry name" value="Sulfatase_CS"/>
</dbReference>
<comment type="cofactor">
    <cofactor evidence="1">
        <name>Ca(2+)</name>
        <dbReference type="ChEBI" id="CHEBI:29108"/>
    </cofactor>
</comment>
<feature type="transmembrane region" description="Helical" evidence="6">
    <location>
        <begin position="179"/>
        <end position="198"/>
    </location>
</feature>
<dbReference type="Proteomes" id="UP000694403">
    <property type="component" value="Unplaced"/>
</dbReference>
<evidence type="ECO:0000259" key="7">
    <source>
        <dbReference type="Pfam" id="PF00884"/>
    </source>
</evidence>
<evidence type="ECO:0000256" key="5">
    <source>
        <dbReference type="ARBA" id="ARBA00022837"/>
    </source>
</evidence>
<dbReference type="PROSITE" id="PS00149">
    <property type="entry name" value="SULFATASE_2"/>
    <property type="match status" value="1"/>
</dbReference>
<dbReference type="AlphaFoldDB" id="A0A8C3S462"/>
<dbReference type="Gene3D" id="3.40.720.10">
    <property type="entry name" value="Alkaline Phosphatase, subunit A"/>
    <property type="match status" value="1"/>
</dbReference>
<name>A0A8C3S462_CHESE</name>
<keyword evidence="6" id="KW-0812">Transmembrane</keyword>
<dbReference type="GO" id="GO:0046872">
    <property type="term" value="F:metal ion binding"/>
    <property type="evidence" value="ECO:0007669"/>
    <property type="project" value="UniProtKB-KW"/>
</dbReference>
<evidence type="ECO:0000256" key="1">
    <source>
        <dbReference type="ARBA" id="ARBA00001913"/>
    </source>
</evidence>